<dbReference type="KEGG" id="afs:AFR_29655"/>
<accession>U5W5A4</accession>
<dbReference type="RefSeq" id="WP_023560529.1">
    <property type="nucleotide sequence ID" value="NC_022657.1"/>
</dbReference>
<dbReference type="OrthoDB" id="4248448at2"/>
<evidence type="ECO:0000313" key="3">
    <source>
        <dbReference type="Proteomes" id="UP000017746"/>
    </source>
</evidence>
<gene>
    <name evidence="2" type="ORF">AFR_29655</name>
</gene>
<keyword evidence="1" id="KW-0175">Coiled coil</keyword>
<reference evidence="2 3" key="1">
    <citation type="journal article" date="2014" name="J. Biotechnol.">
        <title>Complete genome sequence of the actinobacterium Actinoplanes friuliensis HAG 010964, producer of the lipopeptide antibiotic friulimycin.</title>
        <authorList>
            <person name="Ruckert C."/>
            <person name="Szczepanowski R."/>
            <person name="Albersmeier A."/>
            <person name="Goesmann A."/>
            <person name="Fischer N."/>
            <person name="Steinkamper A."/>
            <person name="Puhler A."/>
            <person name="Biener R."/>
            <person name="Schwartz D."/>
            <person name="Kalinowski J."/>
        </authorList>
    </citation>
    <scope>NUCLEOTIDE SEQUENCE [LARGE SCALE GENOMIC DNA]</scope>
    <source>
        <strain evidence="2 3">DSM 7358</strain>
    </source>
</reference>
<evidence type="ECO:0000256" key="1">
    <source>
        <dbReference type="SAM" id="Coils"/>
    </source>
</evidence>
<name>U5W5A4_9ACTN</name>
<dbReference type="PATRIC" id="fig|1246995.3.peg.6011"/>
<dbReference type="HOGENOM" id="CLU_945369_0_0_11"/>
<dbReference type="Proteomes" id="UP000017746">
    <property type="component" value="Chromosome"/>
</dbReference>
<dbReference type="eggNOG" id="ENOG5030CXQ">
    <property type="taxonomic scope" value="Bacteria"/>
</dbReference>
<dbReference type="EMBL" id="CP006272">
    <property type="protein sequence ID" value="AGZ44192.1"/>
    <property type="molecule type" value="Genomic_DNA"/>
</dbReference>
<keyword evidence="3" id="KW-1185">Reference proteome</keyword>
<dbReference type="STRING" id="1246995.AFR_29655"/>
<feature type="coiled-coil region" evidence="1">
    <location>
        <begin position="143"/>
        <end position="170"/>
    </location>
</feature>
<evidence type="ECO:0000313" key="2">
    <source>
        <dbReference type="EMBL" id="AGZ44192.1"/>
    </source>
</evidence>
<proteinExistence type="predicted"/>
<protein>
    <submittedName>
        <fullName evidence="2">Uncharacterized protein</fullName>
    </submittedName>
</protein>
<sequence length="294" mass="33331">MSQSTVHARVRVRNPAEFLDLDRVLGARLVRADDLPIDEPHTVYCLESQRDGVCCTAEEWQRWTDAGARCLDEISAAYVALLRDHGSPDAQIDLKTGSTSLTWARQPAQWPGRAGRLARRSREAQQRFLARVRAADATYDPVRTEIERRLAEHQSEQRALRARLEREAEQRRVRQELRASVIKEVAQQRVWLYAPGDDDGPVVWVWRRDVTPDPAAPVAAHSAAQDAYQLEKTLLRLHRTPGRRILWDAAARAAVERECAERESTLTFTDWWAALTGSGWRQVSAPRVPASGSF</sequence>
<organism evidence="2 3">
    <name type="scientific">Actinoplanes friuliensis DSM 7358</name>
    <dbReference type="NCBI Taxonomy" id="1246995"/>
    <lineage>
        <taxon>Bacteria</taxon>
        <taxon>Bacillati</taxon>
        <taxon>Actinomycetota</taxon>
        <taxon>Actinomycetes</taxon>
        <taxon>Micromonosporales</taxon>
        <taxon>Micromonosporaceae</taxon>
        <taxon>Actinoplanes</taxon>
    </lineage>
</organism>
<dbReference type="AlphaFoldDB" id="U5W5A4"/>